<dbReference type="RefSeq" id="WP_206088778.1">
    <property type="nucleotide sequence ID" value="NZ_JBHMES010000091.1"/>
</dbReference>
<gene>
    <name evidence="2" type="ORF">IV454_27710</name>
</gene>
<keyword evidence="3" id="KW-1185">Reference proteome</keyword>
<reference evidence="2 3" key="1">
    <citation type="submission" date="2020-11" db="EMBL/GenBank/DDBJ databases">
        <authorList>
            <person name="Sun Q."/>
        </authorList>
    </citation>
    <scope>NUCLEOTIDE SEQUENCE [LARGE SCALE GENOMIC DNA]</scope>
    <source>
        <strain evidence="2 3">P8398</strain>
    </source>
</reference>
<dbReference type="Pfam" id="PF13444">
    <property type="entry name" value="Acetyltransf_5"/>
    <property type="match status" value="1"/>
</dbReference>
<accession>A0AA48WC42</accession>
<dbReference type="GO" id="GO:0016746">
    <property type="term" value="F:acyltransferase activity"/>
    <property type="evidence" value="ECO:0007669"/>
    <property type="project" value="UniProtKB-KW"/>
</dbReference>
<evidence type="ECO:0000313" key="2">
    <source>
        <dbReference type="EMBL" id="QPI49206.1"/>
    </source>
</evidence>
<dbReference type="SUPFAM" id="SSF55729">
    <property type="entry name" value="Acyl-CoA N-acyltransferases (Nat)"/>
    <property type="match status" value="1"/>
</dbReference>
<keyword evidence="2" id="KW-0808">Transferase</keyword>
<name>A0AA48WC42_9BURK</name>
<dbReference type="InterPro" id="IPR016181">
    <property type="entry name" value="Acyl_CoA_acyltransferase"/>
</dbReference>
<keyword evidence="2" id="KW-0012">Acyltransferase</keyword>
<dbReference type="EMBL" id="CP065053">
    <property type="protein sequence ID" value="QPI49206.1"/>
    <property type="molecule type" value="Genomic_DNA"/>
</dbReference>
<dbReference type="Gene3D" id="3.40.630.30">
    <property type="match status" value="1"/>
</dbReference>
<dbReference type="Proteomes" id="UP000662888">
    <property type="component" value="Chromosome"/>
</dbReference>
<proteinExistence type="predicted"/>
<dbReference type="InterPro" id="IPR022484">
    <property type="entry name" value="PEP-CTERM/exosrtase_acylTfrase"/>
</dbReference>
<protein>
    <submittedName>
        <fullName evidence="2">PEP-CTERM/exosortase system-associated acyltransferase</fullName>
    </submittedName>
</protein>
<dbReference type="NCBIfam" id="TIGR03694">
    <property type="entry name" value="exosort_acyl"/>
    <property type="match status" value="1"/>
</dbReference>
<evidence type="ECO:0000313" key="3">
    <source>
        <dbReference type="Proteomes" id="UP000662888"/>
    </source>
</evidence>
<evidence type="ECO:0000256" key="1">
    <source>
        <dbReference type="SAM" id="MobiDB-lite"/>
    </source>
</evidence>
<feature type="region of interest" description="Disordered" evidence="1">
    <location>
        <begin position="132"/>
        <end position="160"/>
    </location>
</feature>
<sequence>MLLFFQRLFGRRDLLIPHFEFNTIARAAPGSELLTRIHRLRYEVYCMERAFLDAAAYPDGIESDHWDGHAAHVAAHARDGDIVGTVRLVCPAEGQAFPFEAQCEVFDELVLPPRAESAEVSRLIVQKTFRRGAGKGGADSPDGVETDARARRHGGASGNAGRANDSLLLLGMYRALYRYSVANGIRYWYAAMERSLGGSLDKMGFPPVPIGPEGDYYGPVTLHLVDLRDLERRVAAASPFMMAWFRDEKMPFWLVVKTLAGRALRGAARF</sequence>
<organism evidence="2 3">
    <name type="scientific">Massilia antarctica</name>
    <dbReference type="NCBI Taxonomy" id="2765360"/>
    <lineage>
        <taxon>Bacteria</taxon>
        <taxon>Pseudomonadati</taxon>
        <taxon>Pseudomonadota</taxon>
        <taxon>Betaproteobacteria</taxon>
        <taxon>Burkholderiales</taxon>
        <taxon>Oxalobacteraceae</taxon>
        <taxon>Telluria group</taxon>
        <taxon>Massilia</taxon>
    </lineage>
</organism>